<keyword evidence="3" id="KW-1185">Reference proteome</keyword>
<keyword evidence="1" id="KW-0472">Membrane</keyword>
<reference evidence="3" key="1">
    <citation type="submission" date="2011-08" db="EMBL/GenBank/DDBJ databases">
        <authorList>
            <person name="Rombauts S."/>
        </authorList>
    </citation>
    <scope>NUCLEOTIDE SEQUENCE</scope>
    <source>
        <strain evidence="3">London</strain>
    </source>
</reference>
<reference evidence="2" key="2">
    <citation type="submission" date="2015-06" db="UniProtKB">
        <authorList>
            <consortium name="EnsemblMetazoa"/>
        </authorList>
    </citation>
    <scope>IDENTIFICATION</scope>
</reference>
<feature type="transmembrane region" description="Helical" evidence="1">
    <location>
        <begin position="66"/>
        <end position="85"/>
    </location>
</feature>
<feature type="transmembrane region" description="Helical" evidence="1">
    <location>
        <begin position="179"/>
        <end position="200"/>
    </location>
</feature>
<organism evidence="2 3">
    <name type="scientific">Tetranychus urticae</name>
    <name type="common">Two-spotted spider mite</name>
    <dbReference type="NCBI Taxonomy" id="32264"/>
    <lineage>
        <taxon>Eukaryota</taxon>
        <taxon>Metazoa</taxon>
        <taxon>Ecdysozoa</taxon>
        <taxon>Arthropoda</taxon>
        <taxon>Chelicerata</taxon>
        <taxon>Arachnida</taxon>
        <taxon>Acari</taxon>
        <taxon>Acariformes</taxon>
        <taxon>Trombidiformes</taxon>
        <taxon>Prostigmata</taxon>
        <taxon>Eleutherengona</taxon>
        <taxon>Raphignathae</taxon>
        <taxon>Tetranychoidea</taxon>
        <taxon>Tetranychidae</taxon>
        <taxon>Tetranychus</taxon>
    </lineage>
</organism>
<evidence type="ECO:0000313" key="3">
    <source>
        <dbReference type="Proteomes" id="UP000015104"/>
    </source>
</evidence>
<proteinExistence type="predicted"/>
<feature type="transmembrane region" description="Helical" evidence="1">
    <location>
        <begin position="326"/>
        <end position="347"/>
    </location>
</feature>
<protein>
    <recommendedName>
        <fullName evidence="4">Gustatory receptor</fullName>
    </recommendedName>
</protein>
<evidence type="ECO:0000256" key="1">
    <source>
        <dbReference type="SAM" id="Phobius"/>
    </source>
</evidence>
<feature type="transmembrane region" description="Helical" evidence="1">
    <location>
        <begin position="105"/>
        <end position="123"/>
    </location>
</feature>
<accession>T1L5A5</accession>
<dbReference type="Proteomes" id="UP000015104">
    <property type="component" value="Unassembled WGS sequence"/>
</dbReference>
<sequence length="422" mass="49064">MHKFNNKLRKYAFKVIGLPIGSSDYPTRKVLLHFNKICNFFLTSLRNGHEQDENHQQRLRVRMQNIFLRSTIIFTIVRITLGMSVENYYFDLFLANPFSGNKSMKVFLFLFLMDLAFICLFLLREYCLHLEGIGRFQIFKVFHRIQRQGFNHTQLGLSYKQCKLFHKILHFMMVNSIRIISNTIILLLLSTIGLKVLNFASFSTAAHFVFLLVHLPIECVSIFTVSVNFTSLVTNFGSYVALESRRFNTLIELIDENIVTISSDSAAFRKMNRRVVYVFNHFDRLDSDFKYLLQYFFIMVSVAADFSFFVAIILDFDSDIVTQTVAFNSIIIQITNIIAYYLFAHFYQKTIDMHKRYVSMLLNAGSASLVDKLKALEILDRTGSPYVGLSIGDFCRLKRSTCIFYILENASFLMLLTCNIRA</sequence>
<dbReference type="HOGENOM" id="CLU_048807_2_0_1"/>
<feature type="transmembrane region" description="Helical" evidence="1">
    <location>
        <begin position="220"/>
        <end position="242"/>
    </location>
</feature>
<keyword evidence="1" id="KW-1133">Transmembrane helix</keyword>
<dbReference type="EnsemblMetazoa" id="tetur44g00090.1">
    <property type="protein sequence ID" value="tetur44g00090.1"/>
    <property type="gene ID" value="tetur44g00090"/>
</dbReference>
<dbReference type="EMBL" id="CAEY01001235">
    <property type="status" value="NOT_ANNOTATED_CDS"/>
    <property type="molecule type" value="Genomic_DNA"/>
</dbReference>
<feature type="transmembrane region" description="Helical" evidence="1">
    <location>
        <begin position="292"/>
        <end position="314"/>
    </location>
</feature>
<name>T1L5A5_TETUR</name>
<keyword evidence="1" id="KW-0812">Transmembrane</keyword>
<evidence type="ECO:0000313" key="2">
    <source>
        <dbReference type="EnsemblMetazoa" id="tetur44g00090.1"/>
    </source>
</evidence>
<dbReference type="AlphaFoldDB" id="T1L5A5"/>
<evidence type="ECO:0008006" key="4">
    <source>
        <dbReference type="Google" id="ProtNLM"/>
    </source>
</evidence>